<evidence type="ECO:0000313" key="4">
    <source>
        <dbReference type="EMBL" id="CAD7446815.1"/>
    </source>
</evidence>
<dbReference type="PROSITE" id="PS50026">
    <property type="entry name" value="EGF_3"/>
    <property type="match status" value="1"/>
</dbReference>
<keyword evidence="1" id="KW-0245">EGF-like domain</keyword>
<accession>A0A7R9F4V0</accession>
<dbReference type="SMART" id="SM00181">
    <property type="entry name" value="EGF"/>
    <property type="match status" value="1"/>
</dbReference>
<name>A0A7R9F4V0_9NEOP</name>
<dbReference type="AlphaFoldDB" id="A0A7R9F4V0"/>
<evidence type="ECO:0000256" key="2">
    <source>
        <dbReference type="SAM" id="MobiDB-lite"/>
    </source>
</evidence>
<dbReference type="SUPFAM" id="SSF57196">
    <property type="entry name" value="EGF/Laminin"/>
    <property type="match status" value="1"/>
</dbReference>
<feature type="disulfide bond" evidence="1">
    <location>
        <begin position="134"/>
        <end position="143"/>
    </location>
</feature>
<feature type="region of interest" description="Disordered" evidence="2">
    <location>
        <begin position="1"/>
        <end position="33"/>
    </location>
</feature>
<feature type="domain" description="EGF-like" evidence="3">
    <location>
        <begin position="107"/>
        <end position="144"/>
    </location>
</feature>
<protein>
    <recommendedName>
        <fullName evidence="3">EGF-like domain-containing protein</fullName>
    </recommendedName>
</protein>
<dbReference type="Pfam" id="PF00008">
    <property type="entry name" value="EGF"/>
    <property type="match status" value="1"/>
</dbReference>
<evidence type="ECO:0000259" key="3">
    <source>
        <dbReference type="PROSITE" id="PS50026"/>
    </source>
</evidence>
<sequence>MKGVWRGEGSMVGKEKRESGREERRKGGVGTTPESRYRLTGCYQGKRLDVTVLVKFDTEYEKSLLVQSSEASLALVTIQETRDVTRQRLRGTEECKQNVDVIAEECSADRCSKVPCQHGGKCLTSGDSSAVCLCLLGYTGDLCETKVDLQEKPPQFTETRTSISPSSVVELNTTSALANYATEAGSKV</sequence>
<dbReference type="FunFam" id="2.10.25.10:FF:000373">
    <property type="entry name" value="sushi, nidogen and EGF-like domain-containing protein 1"/>
    <property type="match status" value="1"/>
</dbReference>
<dbReference type="CDD" id="cd00054">
    <property type="entry name" value="EGF_CA"/>
    <property type="match status" value="1"/>
</dbReference>
<proteinExistence type="predicted"/>
<dbReference type="Gene3D" id="2.10.25.10">
    <property type="entry name" value="Laminin"/>
    <property type="match status" value="1"/>
</dbReference>
<organism evidence="4">
    <name type="scientific">Timema bartmani</name>
    <dbReference type="NCBI Taxonomy" id="61472"/>
    <lineage>
        <taxon>Eukaryota</taxon>
        <taxon>Metazoa</taxon>
        <taxon>Ecdysozoa</taxon>
        <taxon>Arthropoda</taxon>
        <taxon>Hexapoda</taxon>
        <taxon>Insecta</taxon>
        <taxon>Pterygota</taxon>
        <taxon>Neoptera</taxon>
        <taxon>Polyneoptera</taxon>
        <taxon>Phasmatodea</taxon>
        <taxon>Timematodea</taxon>
        <taxon>Timematoidea</taxon>
        <taxon>Timematidae</taxon>
        <taxon>Timema</taxon>
    </lineage>
</organism>
<dbReference type="PROSITE" id="PS01186">
    <property type="entry name" value="EGF_2"/>
    <property type="match status" value="1"/>
</dbReference>
<comment type="caution">
    <text evidence="1">Lacks conserved residue(s) required for the propagation of feature annotation.</text>
</comment>
<dbReference type="EMBL" id="OD568315">
    <property type="protein sequence ID" value="CAD7446815.1"/>
    <property type="molecule type" value="Genomic_DNA"/>
</dbReference>
<reference evidence="4" key="1">
    <citation type="submission" date="2020-11" db="EMBL/GenBank/DDBJ databases">
        <authorList>
            <person name="Tran Van P."/>
        </authorList>
    </citation>
    <scope>NUCLEOTIDE SEQUENCE</scope>
</reference>
<keyword evidence="1" id="KW-1015">Disulfide bond</keyword>
<dbReference type="PROSITE" id="PS00022">
    <property type="entry name" value="EGF_1"/>
    <property type="match status" value="1"/>
</dbReference>
<evidence type="ECO:0000256" key="1">
    <source>
        <dbReference type="PROSITE-ProRule" id="PRU00076"/>
    </source>
</evidence>
<gene>
    <name evidence="4" type="ORF">TBIB3V08_LOCUS9138</name>
</gene>
<dbReference type="InterPro" id="IPR000742">
    <property type="entry name" value="EGF"/>
</dbReference>
<feature type="compositionally biased region" description="Basic and acidic residues" evidence="2">
    <location>
        <begin position="13"/>
        <end position="26"/>
    </location>
</feature>